<dbReference type="AlphaFoldDB" id="A0A150P1W0"/>
<dbReference type="Proteomes" id="UP000075604">
    <property type="component" value="Unassembled WGS sequence"/>
</dbReference>
<proteinExistence type="predicted"/>
<name>A0A150P1W0_SORCE</name>
<dbReference type="EMBL" id="JELX01004282">
    <property type="protein sequence ID" value="KYF49207.1"/>
    <property type="molecule type" value="Genomic_DNA"/>
</dbReference>
<reference evidence="1 2" key="1">
    <citation type="submission" date="2014-02" db="EMBL/GenBank/DDBJ databases">
        <title>The small core and large imbalanced accessory genome model reveals a collaborative survival strategy of Sorangium cellulosum strains in nature.</title>
        <authorList>
            <person name="Han K."/>
            <person name="Peng R."/>
            <person name="Blom J."/>
            <person name="Li Y.-Z."/>
        </authorList>
    </citation>
    <scope>NUCLEOTIDE SEQUENCE [LARGE SCALE GENOMIC DNA]</scope>
    <source>
        <strain evidence="1 2">So0157-18</strain>
    </source>
</reference>
<accession>A0A150P1W0</accession>
<organism evidence="1 2">
    <name type="scientific">Sorangium cellulosum</name>
    <name type="common">Polyangium cellulosum</name>
    <dbReference type="NCBI Taxonomy" id="56"/>
    <lineage>
        <taxon>Bacteria</taxon>
        <taxon>Pseudomonadati</taxon>
        <taxon>Myxococcota</taxon>
        <taxon>Polyangia</taxon>
        <taxon>Polyangiales</taxon>
        <taxon>Polyangiaceae</taxon>
        <taxon>Sorangium</taxon>
    </lineage>
</organism>
<comment type="caution">
    <text evidence="1">The sequence shown here is derived from an EMBL/GenBank/DDBJ whole genome shotgun (WGS) entry which is preliminary data.</text>
</comment>
<evidence type="ECO:0000313" key="2">
    <source>
        <dbReference type="Proteomes" id="UP000075604"/>
    </source>
</evidence>
<gene>
    <name evidence="1" type="ORF">BE04_28120</name>
</gene>
<protein>
    <submittedName>
        <fullName evidence="1">Uncharacterized protein</fullName>
    </submittedName>
</protein>
<sequence>MNTDDIRAYKKRWEMVVEVEQAELAAMSPPEKFRDLAMLMGVARALDSSTDADKDVEQVRRRWTLLAERLGV</sequence>
<evidence type="ECO:0000313" key="1">
    <source>
        <dbReference type="EMBL" id="KYF49207.1"/>
    </source>
</evidence>